<dbReference type="InterPro" id="IPR057192">
    <property type="entry name" value="DUF7870"/>
</dbReference>
<dbReference type="Proteomes" id="UP001642360">
    <property type="component" value="Unassembled WGS sequence"/>
</dbReference>
<dbReference type="Pfam" id="PF25276">
    <property type="entry name" value="DUF7870"/>
    <property type="match status" value="1"/>
</dbReference>
<evidence type="ECO:0000259" key="2">
    <source>
        <dbReference type="Pfam" id="PF25276"/>
    </source>
</evidence>
<keyword evidence="1" id="KW-1133">Transmembrane helix</keyword>
<keyword evidence="1" id="KW-0812">Transmembrane</keyword>
<accession>A0ABC8U8Q6</accession>
<name>A0ABC8U8Q6_9AQUA</name>
<comment type="caution">
    <text evidence="3">The sequence shown here is derived from an EMBL/GenBank/DDBJ whole genome shotgun (WGS) entry which is preliminary data.</text>
</comment>
<organism evidence="3 4">
    <name type="scientific">Ilex paraguariensis</name>
    <name type="common">yerba mate</name>
    <dbReference type="NCBI Taxonomy" id="185542"/>
    <lineage>
        <taxon>Eukaryota</taxon>
        <taxon>Viridiplantae</taxon>
        <taxon>Streptophyta</taxon>
        <taxon>Embryophyta</taxon>
        <taxon>Tracheophyta</taxon>
        <taxon>Spermatophyta</taxon>
        <taxon>Magnoliopsida</taxon>
        <taxon>eudicotyledons</taxon>
        <taxon>Gunneridae</taxon>
        <taxon>Pentapetalae</taxon>
        <taxon>asterids</taxon>
        <taxon>campanulids</taxon>
        <taxon>Aquifoliales</taxon>
        <taxon>Aquifoliaceae</taxon>
        <taxon>Ilex</taxon>
    </lineage>
</organism>
<reference evidence="3 4" key="1">
    <citation type="submission" date="2024-02" db="EMBL/GenBank/DDBJ databases">
        <authorList>
            <person name="Vignale AGUSTIN F."/>
            <person name="Sosa J E."/>
            <person name="Modenutti C."/>
        </authorList>
    </citation>
    <scope>NUCLEOTIDE SEQUENCE [LARGE SCALE GENOMIC DNA]</scope>
</reference>
<proteinExistence type="predicted"/>
<sequence length="330" mass="37110">MDLERGYRFRNETKMKGVGIGLNSATLLIIKVPDSRFLRLMSRSLFLAIVILTLPSIMSIIRGSSSAFYDSDVGYDVIDFDLLPFVFRDLADEGLLKKGLKGLILSSAIGDPEEISQFLVDNDISLVIGSDLGRQSLIPKETFDFVFTPSFQDAKFLDRVLKIGGIVVMQLSNDHPDKFQQQANYKIVYIRRFDSTVVAMRKIDVVDGLAKSPTKQRLCGITEEAKKAALGGLEDVLLEPPRQALAKSSNGSRKIKFLPNLLGDSLESYQRRIFISDEKAGVLEWFHENYPMGNQQFEIYNLEFEMYEADKVDKGSLSRIRLRQLGCLSG</sequence>
<dbReference type="EMBL" id="CAUOFW020007235">
    <property type="protein sequence ID" value="CAK9178150.1"/>
    <property type="molecule type" value="Genomic_DNA"/>
</dbReference>
<dbReference type="AlphaFoldDB" id="A0ABC8U8Q6"/>
<dbReference type="PANTHER" id="PTHR33597">
    <property type="entry name" value="OS02G0760400 PROTEIN"/>
    <property type="match status" value="1"/>
</dbReference>
<feature type="transmembrane region" description="Helical" evidence="1">
    <location>
        <begin position="44"/>
        <end position="61"/>
    </location>
</feature>
<feature type="domain" description="DUF7870" evidence="2">
    <location>
        <begin position="231"/>
        <end position="310"/>
    </location>
</feature>
<keyword evidence="4" id="KW-1185">Reference proteome</keyword>
<evidence type="ECO:0000313" key="4">
    <source>
        <dbReference type="Proteomes" id="UP001642360"/>
    </source>
</evidence>
<evidence type="ECO:0000256" key="1">
    <source>
        <dbReference type="SAM" id="Phobius"/>
    </source>
</evidence>
<protein>
    <recommendedName>
        <fullName evidence="2">DUF7870 domain-containing protein</fullName>
    </recommendedName>
</protein>
<evidence type="ECO:0000313" key="3">
    <source>
        <dbReference type="EMBL" id="CAK9178150.1"/>
    </source>
</evidence>
<keyword evidence="1" id="KW-0472">Membrane</keyword>
<dbReference type="PANTHER" id="PTHR33597:SF11">
    <property type="entry name" value="OS07G0620600 PROTEIN"/>
    <property type="match status" value="1"/>
</dbReference>
<gene>
    <name evidence="3" type="ORF">ILEXP_LOCUS48068</name>
</gene>